<dbReference type="SUPFAM" id="SSF56784">
    <property type="entry name" value="HAD-like"/>
    <property type="match status" value="1"/>
</dbReference>
<evidence type="ECO:0000313" key="1">
    <source>
        <dbReference type="EMBL" id="KGJ53069.1"/>
    </source>
</evidence>
<dbReference type="Proteomes" id="UP000030008">
    <property type="component" value="Unassembled WGS sequence"/>
</dbReference>
<dbReference type="InterPro" id="IPR000150">
    <property type="entry name" value="Cof"/>
</dbReference>
<dbReference type="NCBIfam" id="TIGR00099">
    <property type="entry name" value="Cof-subfamily"/>
    <property type="match status" value="1"/>
</dbReference>
<dbReference type="SFLD" id="SFLDS00003">
    <property type="entry name" value="Haloacid_Dehalogenase"/>
    <property type="match status" value="1"/>
</dbReference>
<dbReference type="EMBL" id="JQIF01000048">
    <property type="protein sequence ID" value="KGJ53069.1"/>
    <property type="molecule type" value="Genomic_DNA"/>
</dbReference>
<dbReference type="SFLD" id="SFLDG01140">
    <property type="entry name" value="C2.B:_Phosphomannomutase_and_P"/>
    <property type="match status" value="1"/>
</dbReference>
<comment type="caution">
    <text evidence="1">The sequence shown here is derived from an EMBL/GenBank/DDBJ whole genome shotgun (WGS) entry which is preliminary data.</text>
</comment>
<dbReference type="InterPro" id="IPR006379">
    <property type="entry name" value="HAD-SF_hydro_IIB"/>
</dbReference>
<dbReference type="AlphaFoldDB" id="A0A099I533"/>
<dbReference type="Gene3D" id="3.30.1240.10">
    <property type="match status" value="1"/>
</dbReference>
<dbReference type="GO" id="GO:0000287">
    <property type="term" value="F:magnesium ion binding"/>
    <property type="evidence" value="ECO:0007669"/>
    <property type="project" value="TreeGrafter"/>
</dbReference>
<dbReference type="NCBIfam" id="TIGR01484">
    <property type="entry name" value="HAD-SF-IIB"/>
    <property type="match status" value="1"/>
</dbReference>
<name>A0A099I533_CLOIN</name>
<dbReference type="GO" id="GO:0016791">
    <property type="term" value="F:phosphatase activity"/>
    <property type="evidence" value="ECO:0007669"/>
    <property type="project" value="TreeGrafter"/>
</dbReference>
<keyword evidence="1" id="KW-0378">Hydrolase</keyword>
<organism evidence="1 2">
    <name type="scientific">Clostridium innocuum</name>
    <dbReference type="NCBI Taxonomy" id="1522"/>
    <lineage>
        <taxon>Bacteria</taxon>
        <taxon>Bacillati</taxon>
        <taxon>Bacillota</taxon>
        <taxon>Clostridia</taxon>
        <taxon>Eubacteriales</taxon>
        <taxon>Clostridiaceae</taxon>
        <taxon>Clostridium</taxon>
    </lineage>
</organism>
<protein>
    <submittedName>
        <fullName evidence="1">Hydrolase</fullName>
    </submittedName>
</protein>
<dbReference type="SFLD" id="SFLDG01144">
    <property type="entry name" value="C2.B.4:_PGP_Like"/>
    <property type="match status" value="1"/>
</dbReference>
<gene>
    <name evidence="1" type="ORF">CIAN88_11380</name>
</gene>
<dbReference type="GO" id="GO:0005829">
    <property type="term" value="C:cytosol"/>
    <property type="evidence" value="ECO:0007669"/>
    <property type="project" value="TreeGrafter"/>
</dbReference>
<dbReference type="Pfam" id="PF08282">
    <property type="entry name" value="Hydrolase_3"/>
    <property type="match status" value="1"/>
</dbReference>
<dbReference type="InterPro" id="IPR036412">
    <property type="entry name" value="HAD-like_sf"/>
</dbReference>
<accession>A0A099I533</accession>
<dbReference type="RefSeq" id="WP_044905531.1">
    <property type="nucleotide sequence ID" value="NZ_JQIF01000048.1"/>
</dbReference>
<dbReference type="InterPro" id="IPR023214">
    <property type="entry name" value="HAD_sf"/>
</dbReference>
<evidence type="ECO:0000313" key="2">
    <source>
        <dbReference type="Proteomes" id="UP000030008"/>
    </source>
</evidence>
<dbReference type="PROSITE" id="PS01229">
    <property type="entry name" value="COF_2"/>
    <property type="match status" value="1"/>
</dbReference>
<dbReference type="Gene3D" id="3.40.50.1000">
    <property type="entry name" value="HAD superfamily/HAD-like"/>
    <property type="match status" value="1"/>
</dbReference>
<dbReference type="PANTHER" id="PTHR10000">
    <property type="entry name" value="PHOSPHOSERINE PHOSPHATASE"/>
    <property type="match status" value="1"/>
</dbReference>
<reference evidence="1 2" key="1">
    <citation type="submission" date="2014-08" db="EMBL/GenBank/DDBJ databases">
        <title>Clostridium innocuum, an unnegligible vancomycin-resistant pathogen causing extra-intestinal infections.</title>
        <authorList>
            <person name="Feng Y."/>
            <person name="Chiu C.-H."/>
        </authorList>
    </citation>
    <scope>NUCLEOTIDE SEQUENCE [LARGE SCALE GENOMIC DNA]</scope>
    <source>
        <strain evidence="1 2">AN88</strain>
    </source>
</reference>
<proteinExistence type="predicted"/>
<dbReference type="CDD" id="cd07516">
    <property type="entry name" value="HAD_Pase"/>
    <property type="match status" value="1"/>
</dbReference>
<sequence>MIQMIVMDMDGTLLTSDNRISSRTKELLLRVQKQGVRLVLASGRSYCKLMEYAEELHMDAYGGYLLEVNGLILYDLASGNRHIRKQMGRSEMEELFTYFRQWDVEIMAQFDDGLFDYNPESVLKEKAEYRKKHKLSDDYPWTGGAFALLADNRKGYPKIHYINTWEEIDRSINKVSVAYHEDVMAEVSAQAKRDLQDRYWLGLTTPKWLELMPLGITKGSGLTALAEMLDIPMHDVMAFGDGENDIEMLQAAGIGIAMGNAMPEVKAAADEVSSGNNEDGIAEALQKYFTV</sequence>
<dbReference type="PANTHER" id="PTHR10000:SF8">
    <property type="entry name" value="HAD SUPERFAMILY HYDROLASE-LIKE, TYPE 3"/>
    <property type="match status" value="1"/>
</dbReference>